<evidence type="ECO:0000256" key="2">
    <source>
        <dbReference type="ARBA" id="ARBA00022692"/>
    </source>
</evidence>
<proteinExistence type="evidence at transcript level"/>
<keyword evidence="2 5" id="KW-0812">Transmembrane</keyword>
<feature type="transmembrane region" description="Helical" evidence="5">
    <location>
        <begin position="296"/>
        <end position="316"/>
    </location>
</feature>
<dbReference type="PANTHER" id="PTHR21041">
    <property type="entry name" value="DENDRITIC CELL-SPECIFIC TRANSMEMBRANE PROTEIN"/>
    <property type="match status" value="1"/>
</dbReference>
<evidence type="ECO:0000256" key="3">
    <source>
        <dbReference type="ARBA" id="ARBA00022989"/>
    </source>
</evidence>
<accession>A0A2Z6E9J1</accession>
<dbReference type="PANTHER" id="PTHR21041:SF3">
    <property type="entry name" value="OSTEOCLAST STIMULATORY TRANSMEMBRANE PROTEIN"/>
    <property type="match status" value="1"/>
</dbReference>
<dbReference type="Pfam" id="PF07782">
    <property type="entry name" value="DC_STAMP"/>
    <property type="match status" value="1"/>
</dbReference>
<evidence type="ECO:0000256" key="4">
    <source>
        <dbReference type="ARBA" id="ARBA00023136"/>
    </source>
</evidence>
<sequence length="473" mass="53847">MALQSHLRLFSVRSSLKQSLETLWLCYSSPTPQAASHLLTLLVLCLSLVAVTSSLLFYWLINLLRYDIQTALVAVGICGTAVFILSFLIHPFRCAFTLIFPTLFTRQGRKLLLSTSIMIVVLFVLPNMAANIATLTHVVKCASEKLSQSLLSSSDLINTIKENMVTTAKENVNHNLVHKLSDFDHTTHINVSEVKGRLHSLSQRVQEDFSEVKRQVQDLKLLFSRIFAAIFVLYLFLESAMYIRSYLMSVRFDNTYLTSGLRKKAVEKGLVVEAKDVKNGVNSTSFRITKREFFKCLAPAMVITLYLLMTVFLIVLDHLLYYLVKICGAWISNMPPTNIGININLKVGTKVPILQLTGTDGYNELFNFNRTYTALIHSDPNVCEAQSSQLNPSAVTALVLLYLFSYTLLPLEVYARRLRRKVAASFFQQQEERRVEFLIKKIQTKRKERKKVFFIETKFQDEDVSGMIDLSHK</sequence>
<dbReference type="InterPro" id="IPR012858">
    <property type="entry name" value="DC_STAMP-like"/>
</dbReference>
<dbReference type="GO" id="GO:0016020">
    <property type="term" value="C:membrane"/>
    <property type="evidence" value="ECO:0007669"/>
    <property type="project" value="UniProtKB-SubCell"/>
</dbReference>
<feature type="transmembrane region" description="Helical" evidence="5">
    <location>
        <begin position="111"/>
        <end position="130"/>
    </location>
</feature>
<evidence type="ECO:0000256" key="1">
    <source>
        <dbReference type="ARBA" id="ARBA00004141"/>
    </source>
</evidence>
<reference evidence="7" key="1">
    <citation type="journal article" date="2018" name="Comp. Biochem. Physiol., Part A Mol. Integr. Physiol.">
        <title>RANKL, Ephrin-Eph and Wnt10b are key intercellular communication molecules regulating bone remodeling in autologous transplanted goldfish scales.</title>
        <authorList>
            <person name="Tazaki Y."/>
            <person name="Sugitani K."/>
            <person name="Ogai K."/>
            <person name="Kobayashi I."/>
            <person name="Kawasaki H."/>
            <person name="Aoyama T."/>
            <person name="Suzuki N."/>
            <person name="Tabuchi Y."/>
            <person name="Hattori A."/>
            <person name="Kitamura K.I."/>
        </authorList>
    </citation>
    <scope>NUCLEOTIDE SEQUENCE</scope>
    <source>
        <tissue evidence="7">Scales</tissue>
    </source>
</reference>
<evidence type="ECO:0000313" key="7">
    <source>
        <dbReference type="EMBL" id="BBD96232.1"/>
    </source>
</evidence>
<dbReference type="AlphaFoldDB" id="A0A2Z6E9J1"/>
<comment type="subcellular location">
    <subcellularLocation>
        <location evidence="1">Membrane</location>
        <topology evidence="1">Multi-pass membrane protein</topology>
    </subcellularLocation>
</comment>
<evidence type="ECO:0000256" key="5">
    <source>
        <dbReference type="SAM" id="Phobius"/>
    </source>
</evidence>
<feature type="transmembrane region" description="Helical" evidence="5">
    <location>
        <begin position="222"/>
        <end position="243"/>
    </location>
</feature>
<protein>
    <submittedName>
        <fullName evidence="7">Osteoclast stimulatory transmembrane protein</fullName>
    </submittedName>
</protein>
<organism evidence="7">
    <name type="scientific">Carassius auratus</name>
    <name type="common">Goldfish</name>
    <dbReference type="NCBI Taxonomy" id="7957"/>
    <lineage>
        <taxon>Eukaryota</taxon>
        <taxon>Metazoa</taxon>
        <taxon>Chordata</taxon>
        <taxon>Craniata</taxon>
        <taxon>Vertebrata</taxon>
        <taxon>Euteleostomi</taxon>
        <taxon>Actinopterygii</taxon>
        <taxon>Neopterygii</taxon>
        <taxon>Teleostei</taxon>
        <taxon>Ostariophysi</taxon>
        <taxon>Cypriniformes</taxon>
        <taxon>Cyprinidae</taxon>
        <taxon>Cyprininae</taxon>
        <taxon>Carassius</taxon>
    </lineage>
</organism>
<gene>
    <name evidence="7" type="primary">OC-Stamp</name>
</gene>
<keyword evidence="4 5" id="KW-0472">Membrane</keyword>
<keyword evidence="3 5" id="KW-1133">Transmembrane helix</keyword>
<feature type="domain" description="Dendritic cell-specific transmembrane protein-like" evidence="6">
    <location>
        <begin position="252"/>
        <end position="438"/>
    </location>
</feature>
<evidence type="ECO:0000259" key="6">
    <source>
        <dbReference type="Pfam" id="PF07782"/>
    </source>
</evidence>
<feature type="transmembrane region" description="Helical" evidence="5">
    <location>
        <begin position="38"/>
        <end position="59"/>
    </location>
</feature>
<dbReference type="EMBL" id="LC382459">
    <property type="protein sequence ID" value="BBD96232.1"/>
    <property type="molecule type" value="mRNA"/>
</dbReference>
<feature type="transmembrane region" description="Helical" evidence="5">
    <location>
        <begin position="71"/>
        <end position="90"/>
    </location>
</feature>
<feature type="transmembrane region" description="Helical" evidence="5">
    <location>
        <begin position="394"/>
        <end position="411"/>
    </location>
</feature>
<name>A0A2Z6E9J1_CARAU</name>
<dbReference type="InterPro" id="IPR051856">
    <property type="entry name" value="CSR-E3_Ligase_Protein"/>
</dbReference>